<evidence type="ECO:0000313" key="3">
    <source>
        <dbReference type="EMBL" id="GDY41263.1"/>
    </source>
</evidence>
<evidence type="ECO:0000313" key="5">
    <source>
        <dbReference type="Proteomes" id="UP000463951"/>
    </source>
</evidence>
<sequence length="63" mass="6592">MKALSGIERKWSGAPAIPRPAAPSASRPYLAVGGRIGEVVSKPSASASAADELQQREDEGFLR</sequence>
<evidence type="ECO:0000256" key="1">
    <source>
        <dbReference type="SAM" id="MobiDB-lite"/>
    </source>
</evidence>
<accession>A0A4D4K5S2</accession>
<reference evidence="4 5" key="1">
    <citation type="journal article" date="2020" name="Int. J. Syst. Evol. Microbiol.">
        <title>Reclassification of Streptomyces castelarensis and Streptomyces sporoclivatus as later heterotypic synonyms of Streptomyces antimycoticus.</title>
        <authorList>
            <person name="Komaki H."/>
            <person name="Tamura T."/>
        </authorList>
    </citation>
    <scope>NUCLEOTIDE SEQUENCE [LARGE SCALE GENOMIC DNA]</scope>
    <source>
        <strain evidence="2 5">NBRC 100767</strain>
        <strain evidence="3 4">NBRC 12839</strain>
    </source>
</reference>
<gene>
    <name evidence="3" type="ORF">SANT12839_021450</name>
    <name evidence="2" type="ORF">SSPO_078970</name>
</gene>
<feature type="region of interest" description="Disordered" evidence="1">
    <location>
        <begin position="41"/>
        <end position="63"/>
    </location>
</feature>
<keyword evidence="4" id="KW-1185">Reference proteome</keyword>
<name>A0A4D4K5S2_9ACTN</name>
<dbReference type="Proteomes" id="UP000463951">
    <property type="component" value="Chromosome"/>
</dbReference>
<organism evidence="3 4">
    <name type="scientific">Streptomyces antimycoticus</name>
    <dbReference type="NCBI Taxonomy" id="68175"/>
    <lineage>
        <taxon>Bacteria</taxon>
        <taxon>Bacillati</taxon>
        <taxon>Actinomycetota</taxon>
        <taxon>Actinomycetes</taxon>
        <taxon>Kitasatosporales</taxon>
        <taxon>Streptomycetaceae</taxon>
        <taxon>Streptomyces</taxon>
        <taxon>Streptomyces violaceusniger group</taxon>
    </lineage>
</organism>
<evidence type="ECO:0000313" key="2">
    <source>
        <dbReference type="EMBL" id="BBJ45179.1"/>
    </source>
</evidence>
<dbReference type="Proteomes" id="UP000299290">
    <property type="component" value="Unassembled WGS sequence"/>
</dbReference>
<feature type="compositionally biased region" description="Basic and acidic residues" evidence="1">
    <location>
        <begin position="53"/>
        <end position="63"/>
    </location>
</feature>
<proteinExistence type="predicted"/>
<dbReference type="AlphaFoldDB" id="A0A4D4K5S2"/>
<evidence type="ECO:0000313" key="4">
    <source>
        <dbReference type="Proteomes" id="UP000299290"/>
    </source>
</evidence>
<feature type="region of interest" description="Disordered" evidence="1">
    <location>
        <begin position="1"/>
        <end position="27"/>
    </location>
</feature>
<dbReference type="EMBL" id="BJHV01000001">
    <property type="protein sequence ID" value="GDY41263.1"/>
    <property type="molecule type" value="Genomic_DNA"/>
</dbReference>
<protein>
    <submittedName>
        <fullName evidence="3">Uncharacterized protein</fullName>
    </submittedName>
</protein>
<dbReference type="EMBL" id="AP019620">
    <property type="protein sequence ID" value="BBJ45179.1"/>
    <property type="molecule type" value="Genomic_DNA"/>
</dbReference>